<feature type="compositionally biased region" description="Basic and acidic residues" evidence="7">
    <location>
        <begin position="57"/>
        <end position="67"/>
    </location>
</feature>
<keyword evidence="11" id="KW-1185">Reference proteome</keyword>
<dbReference type="GO" id="GO:0005634">
    <property type="term" value="C:nucleus"/>
    <property type="evidence" value="ECO:0000318"/>
    <property type="project" value="GO_Central"/>
</dbReference>
<dbReference type="Gramene" id="KXG20323">
    <property type="protein sequence ID" value="KXG20323"/>
    <property type="gene ID" value="SORBI_3010G186100"/>
</dbReference>
<dbReference type="OrthoDB" id="2143914at2759"/>
<proteinExistence type="predicted"/>
<dbReference type="InterPro" id="IPR017930">
    <property type="entry name" value="Myb_dom"/>
</dbReference>
<keyword evidence="5" id="KW-0804">Transcription</keyword>
<dbReference type="Proteomes" id="UP000000768">
    <property type="component" value="Chromosome 10"/>
</dbReference>
<comment type="subcellular location">
    <subcellularLocation>
        <location evidence="1">Nucleus</location>
    </subcellularLocation>
</comment>
<dbReference type="Pfam" id="PF00249">
    <property type="entry name" value="Myb_DNA-binding"/>
    <property type="match status" value="2"/>
</dbReference>
<feature type="domain" description="Myb-like" evidence="8">
    <location>
        <begin position="56"/>
        <end position="108"/>
    </location>
</feature>
<evidence type="ECO:0000313" key="11">
    <source>
        <dbReference type="Proteomes" id="UP000000768"/>
    </source>
</evidence>
<evidence type="ECO:0000259" key="9">
    <source>
        <dbReference type="PROSITE" id="PS51294"/>
    </source>
</evidence>
<dbReference type="AlphaFoldDB" id="A0A194YK43"/>
<dbReference type="PROSITE" id="PS51294">
    <property type="entry name" value="HTH_MYB"/>
    <property type="match status" value="2"/>
</dbReference>
<dbReference type="InterPro" id="IPR001005">
    <property type="entry name" value="SANT/Myb"/>
</dbReference>
<evidence type="ECO:0000256" key="6">
    <source>
        <dbReference type="ARBA" id="ARBA00023242"/>
    </source>
</evidence>
<name>A0A194YK43_SORBI</name>
<feature type="region of interest" description="Disordered" evidence="7">
    <location>
        <begin position="1"/>
        <end position="67"/>
    </location>
</feature>
<feature type="domain" description="HTH myb-type" evidence="9">
    <location>
        <begin position="113"/>
        <end position="163"/>
    </location>
</feature>
<dbReference type="FunFam" id="1.10.10.60:FF:000001">
    <property type="entry name" value="MYB-related transcription factor"/>
    <property type="match status" value="1"/>
</dbReference>
<evidence type="ECO:0000256" key="5">
    <source>
        <dbReference type="ARBA" id="ARBA00023163"/>
    </source>
</evidence>
<evidence type="ECO:0000256" key="2">
    <source>
        <dbReference type="ARBA" id="ARBA00022737"/>
    </source>
</evidence>
<evidence type="ECO:0000313" key="10">
    <source>
        <dbReference type="EMBL" id="KXG20323.1"/>
    </source>
</evidence>
<evidence type="ECO:0000256" key="4">
    <source>
        <dbReference type="ARBA" id="ARBA00023125"/>
    </source>
</evidence>
<feature type="domain" description="Myb-like" evidence="8">
    <location>
        <begin position="109"/>
        <end position="159"/>
    </location>
</feature>
<dbReference type="SMR" id="A0A194YK43"/>
<feature type="compositionally biased region" description="Acidic residues" evidence="7">
    <location>
        <begin position="22"/>
        <end position="47"/>
    </location>
</feature>
<gene>
    <name evidence="10" type="ORF">SORBI_3010G186100</name>
</gene>
<sequence>MTVVKVEEVAKADENPALVGGLDDEAETGYVSPDDDEDDETDSDGDYEIPSGGDGVPELRKGPWTPDEDKRLKTYVEAHGEGNWNKVQRNAGLNRCGKSCRLRWANHLRPDLKKGPFDAEEVDKIIRFHIMWGNKWAKMASHLPGRTDNEIKNYWNTRLKRNQRHGLPMYPEYMLSQVMHPHQDMNCETPGESPGKKKLNEYAKEKVVDMHDLIDEVMTFQHLDYDKDPVVPTKPLKRYASTGSLQKPDETEKTFCSIDLDYILTKSQSMPLGSAIASGYPPELSSFQSSSYTPLSNDWLLQCPSASVEQQIIQSPESISSQTTGLLGASVHNSGILDDPTKSGRSFEIPIPMVYPMMHSSSVFGNSEHEGCPITKIQASNLSSGSDAVFNLGQCYPGVSFSDPGIPDTPLGASFYTAPPEASFLNDTTPLEPSFLNDNLKDQSHLYLQGPKSLTDGGQWFDPCHKLDFPGP</sequence>
<dbReference type="SMART" id="SM00717">
    <property type="entry name" value="SANT"/>
    <property type="match status" value="2"/>
</dbReference>
<evidence type="ECO:0000256" key="7">
    <source>
        <dbReference type="SAM" id="MobiDB-lite"/>
    </source>
</evidence>
<dbReference type="GO" id="GO:0006355">
    <property type="term" value="P:regulation of DNA-templated transcription"/>
    <property type="evidence" value="ECO:0000318"/>
    <property type="project" value="GO_Central"/>
</dbReference>
<dbReference type="PROSITE" id="PS50090">
    <property type="entry name" value="MYB_LIKE"/>
    <property type="match status" value="2"/>
</dbReference>
<evidence type="ECO:0000256" key="3">
    <source>
        <dbReference type="ARBA" id="ARBA00023015"/>
    </source>
</evidence>
<reference evidence="11" key="2">
    <citation type="journal article" date="2018" name="Plant J.">
        <title>The Sorghum bicolor reference genome: improved assembly, gene annotations, a transcriptome atlas, and signatures of genome organization.</title>
        <authorList>
            <person name="McCormick R.F."/>
            <person name="Truong S.K."/>
            <person name="Sreedasyam A."/>
            <person name="Jenkins J."/>
            <person name="Shu S."/>
            <person name="Sims D."/>
            <person name="Kennedy M."/>
            <person name="Amirebrahimi M."/>
            <person name="Weers B.D."/>
            <person name="McKinley B."/>
            <person name="Mattison A."/>
            <person name="Morishige D.T."/>
            <person name="Grimwood J."/>
            <person name="Schmutz J."/>
            <person name="Mullet J.E."/>
        </authorList>
    </citation>
    <scope>NUCLEOTIDE SEQUENCE [LARGE SCALE GENOMIC DNA]</scope>
    <source>
        <strain evidence="11">cv. BTx623</strain>
    </source>
</reference>
<evidence type="ECO:0000259" key="8">
    <source>
        <dbReference type="PROSITE" id="PS50090"/>
    </source>
</evidence>
<dbReference type="Gene3D" id="1.10.10.60">
    <property type="entry name" value="Homeodomain-like"/>
    <property type="match status" value="2"/>
</dbReference>
<keyword evidence="2" id="KW-0677">Repeat</keyword>
<keyword evidence="3" id="KW-0805">Transcription regulation</keyword>
<feature type="domain" description="HTH myb-type" evidence="9">
    <location>
        <begin position="57"/>
        <end position="112"/>
    </location>
</feature>
<dbReference type="GO" id="GO:0000976">
    <property type="term" value="F:transcription cis-regulatory region binding"/>
    <property type="evidence" value="ECO:0007669"/>
    <property type="project" value="UniProtKB-ARBA"/>
</dbReference>
<dbReference type="PANTHER" id="PTHR47995">
    <property type="entry name" value="TRANSCRIPTION FACTOR MYB33-RELATED"/>
    <property type="match status" value="1"/>
</dbReference>
<dbReference type="GO" id="GO:0003700">
    <property type="term" value="F:DNA-binding transcription factor activity"/>
    <property type="evidence" value="ECO:0000318"/>
    <property type="project" value="GO_Central"/>
</dbReference>
<reference evidence="10 11" key="1">
    <citation type="journal article" date="2009" name="Nature">
        <title>The Sorghum bicolor genome and the diversification of grasses.</title>
        <authorList>
            <person name="Paterson A.H."/>
            <person name="Bowers J.E."/>
            <person name="Bruggmann R."/>
            <person name="Dubchak I."/>
            <person name="Grimwood J."/>
            <person name="Gundlach H."/>
            <person name="Haberer G."/>
            <person name="Hellsten U."/>
            <person name="Mitros T."/>
            <person name="Poliakov A."/>
            <person name="Schmutz J."/>
            <person name="Spannagl M."/>
            <person name="Tang H."/>
            <person name="Wang X."/>
            <person name="Wicker T."/>
            <person name="Bharti A.K."/>
            <person name="Chapman J."/>
            <person name="Feltus F.A."/>
            <person name="Gowik U."/>
            <person name="Grigoriev I.V."/>
            <person name="Lyons E."/>
            <person name="Maher C.A."/>
            <person name="Martis M."/>
            <person name="Narechania A."/>
            <person name="Otillar R.P."/>
            <person name="Penning B.W."/>
            <person name="Salamov A.A."/>
            <person name="Wang Y."/>
            <person name="Zhang L."/>
            <person name="Carpita N.C."/>
            <person name="Freeling M."/>
            <person name="Gingle A.R."/>
            <person name="Hash C.T."/>
            <person name="Keller B."/>
            <person name="Klein P."/>
            <person name="Kresovich S."/>
            <person name="McCann M.C."/>
            <person name="Ming R."/>
            <person name="Peterson D.G."/>
            <person name="Mehboob-ur-Rahman"/>
            <person name="Ware D."/>
            <person name="Westhoff P."/>
            <person name="Mayer K.F."/>
            <person name="Messing J."/>
            <person name="Rokhsar D.S."/>
        </authorList>
    </citation>
    <scope>NUCLEOTIDE SEQUENCE [LARGE SCALE GENOMIC DNA]</scope>
    <source>
        <strain evidence="11">cv. BTx623</strain>
    </source>
</reference>
<dbReference type="CDD" id="cd00167">
    <property type="entry name" value="SANT"/>
    <property type="match status" value="2"/>
</dbReference>
<protein>
    <submittedName>
        <fullName evidence="10">Uncharacterized protein</fullName>
    </submittedName>
</protein>
<dbReference type="eggNOG" id="KOG0048">
    <property type="taxonomic scope" value="Eukaryota"/>
</dbReference>
<keyword evidence="6" id="KW-0539">Nucleus</keyword>
<dbReference type="GO" id="GO:1901141">
    <property type="term" value="P:regulation of lignin biosynthetic process"/>
    <property type="evidence" value="ECO:0007669"/>
    <property type="project" value="UniProtKB-ARBA"/>
</dbReference>
<dbReference type="EMBL" id="CM000769">
    <property type="protein sequence ID" value="KXG20323.1"/>
    <property type="molecule type" value="Genomic_DNA"/>
</dbReference>
<accession>A0A194YK43</accession>
<dbReference type="OMA" id="CSIDLDY"/>
<dbReference type="SUPFAM" id="SSF46689">
    <property type="entry name" value="Homeodomain-like"/>
    <property type="match status" value="1"/>
</dbReference>
<keyword evidence="4" id="KW-0238">DNA-binding</keyword>
<dbReference type="PANTHER" id="PTHR47995:SF27">
    <property type="entry name" value="MYB DNA-BINDING DOMAIN SUPERFAMILY PROTEIN-RELATED"/>
    <property type="match status" value="1"/>
</dbReference>
<dbReference type="InterPro" id="IPR009057">
    <property type="entry name" value="Homeodomain-like_sf"/>
</dbReference>
<feature type="compositionally biased region" description="Basic and acidic residues" evidence="7">
    <location>
        <begin position="1"/>
        <end position="14"/>
    </location>
</feature>
<evidence type="ECO:0000256" key="1">
    <source>
        <dbReference type="ARBA" id="ARBA00004123"/>
    </source>
</evidence>
<organism evidence="10 11">
    <name type="scientific">Sorghum bicolor</name>
    <name type="common">Sorghum</name>
    <name type="synonym">Sorghum vulgare</name>
    <dbReference type="NCBI Taxonomy" id="4558"/>
    <lineage>
        <taxon>Eukaryota</taxon>
        <taxon>Viridiplantae</taxon>
        <taxon>Streptophyta</taxon>
        <taxon>Embryophyta</taxon>
        <taxon>Tracheophyta</taxon>
        <taxon>Spermatophyta</taxon>
        <taxon>Magnoliopsida</taxon>
        <taxon>Liliopsida</taxon>
        <taxon>Poales</taxon>
        <taxon>Poaceae</taxon>
        <taxon>PACMAD clade</taxon>
        <taxon>Panicoideae</taxon>
        <taxon>Andropogonodae</taxon>
        <taxon>Andropogoneae</taxon>
        <taxon>Sorghinae</taxon>
        <taxon>Sorghum</taxon>
    </lineage>
</organism>
<dbReference type="InParanoid" id="A0A194YK43"/>